<name>A0ABQ7FSF4_DUNSA</name>
<proteinExistence type="predicted"/>
<evidence type="ECO:0000313" key="2">
    <source>
        <dbReference type="EMBL" id="KAF5825469.1"/>
    </source>
</evidence>
<organism evidence="2 3">
    <name type="scientific">Dunaliella salina</name>
    <name type="common">Green alga</name>
    <name type="synonym">Protococcus salinus</name>
    <dbReference type="NCBI Taxonomy" id="3046"/>
    <lineage>
        <taxon>Eukaryota</taxon>
        <taxon>Viridiplantae</taxon>
        <taxon>Chlorophyta</taxon>
        <taxon>core chlorophytes</taxon>
        <taxon>Chlorophyceae</taxon>
        <taxon>CS clade</taxon>
        <taxon>Chlamydomonadales</taxon>
        <taxon>Dunaliellaceae</taxon>
        <taxon>Dunaliella</taxon>
    </lineage>
</organism>
<protein>
    <submittedName>
        <fullName evidence="2">Uncharacterized protein</fullName>
    </submittedName>
</protein>
<feature type="non-terminal residue" evidence="2">
    <location>
        <position position="1"/>
    </location>
</feature>
<feature type="region of interest" description="Disordered" evidence="1">
    <location>
        <begin position="134"/>
        <end position="209"/>
    </location>
</feature>
<reference evidence="2" key="1">
    <citation type="submission" date="2017-08" db="EMBL/GenBank/DDBJ databases">
        <authorList>
            <person name="Polle J.E."/>
            <person name="Barry K."/>
            <person name="Cushman J."/>
            <person name="Schmutz J."/>
            <person name="Tran D."/>
            <person name="Hathwaick L.T."/>
            <person name="Yim W.C."/>
            <person name="Jenkins J."/>
            <person name="Mckie-Krisberg Z.M."/>
            <person name="Prochnik S."/>
            <person name="Lindquist E."/>
            <person name="Dockter R.B."/>
            <person name="Adam C."/>
            <person name="Molina H."/>
            <person name="Bunkerborg J."/>
            <person name="Jin E."/>
            <person name="Buchheim M."/>
            <person name="Magnuson J."/>
        </authorList>
    </citation>
    <scope>NUCLEOTIDE SEQUENCE</scope>
    <source>
        <strain evidence="2">CCAP 19/18</strain>
    </source>
</reference>
<sequence length="250" mass="27210">QNILTLFLSYVRTSEVYTAATTDWPNIAPGHHSMAQRDPQAVSGILEVQLDFKTDSAAICDDKLDRDCSFDLLIPINGGVSWEGRTAACLRLVPDEDEETIVAEVIDSNIQFEGGNPRMLTCNTKLLGRHMIVSYTQPPSPPSPSPPPSLRPDTPTTPVPLPSPPFPPGDAPPSSPPPPRQPLPTPPPPSSPPPEPSQPVNEPSPNPCQGKNISAVNYITVRRLTHVHVATKTWEVVLKAIRLLRPSDQW</sequence>
<evidence type="ECO:0000313" key="3">
    <source>
        <dbReference type="Proteomes" id="UP000815325"/>
    </source>
</evidence>
<keyword evidence="3" id="KW-1185">Reference proteome</keyword>
<dbReference type="EMBL" id="MU072922">
    <property type="protein sequence ID" value="KAF5825469.1"/>
    <property type="molecule type" value="Genomic_DNA"/>
</dbReference>
<dbReference type="Proteomes" id="UP000815325">
    <property type="component" value="Unassembled WGS sequence"/>
</dbReference>
<evidence type="ECO:0000256" key="1">
    <source>
        <dbReference type="SAM" id="MobiDB-lite"/>
    </source>
</evidence>
<feature type="compositionally biased region" description="Pro residues" evidence="1">
    <location>
        <begin position="138"/>
        <end position="206"/>
    </location>
</feature>
<accession>A0ABQ7FSF4</accession>
<comment type="caution">
    <text evidence="2">The sequence shown here is derived from an EMBL/GenBank/DDBJ whole genome shotgun (WGS) entry which is preliminary data.</text>
</comment>
<gene>
    <name evidence="2" type="ORF">DUNSADRAFT_9591</name>
</gene>